<gene>
    <name evidence="7" type="ORF">SAMN05444167_0789</name>
</gene>
<dbReference type="Pfam" id="PF00884">
    <property type="entry name" value="Sulfatase"/>
    <property type="match status" value="1"/>
</dbReference>
<accession>A0A1G7GSK2</accession>
<evidence type="ECO:0000256" key="1">
    <source>
        <dbReference type="ARBA" id="ARBA00008779"/>
    </source>
</evidence>
<dbReference type="GO" id="GO:0046872">
    <property type="term" value="F:metal ion binding"/>
    <property type="evidence" value="ECO:0007669"/>
    <property type="project" value="UniProtKB-KW"/>
</dbReference>
<sequence>MLVCAGLHRFLLSNFRGCMSNDRRTFLKTMAAGIVSPAMAAVAVSPTLGAAAQATKPKARPNVLLMICDDLGYGDLGCYGSKIPTPNLDRLAADGMRCMRHNSGHPICSASRASLLTGRYATRSHTKGALFPKQAGMDREEQTMADLFRAGGYKTHCIGKWHLGDIAGHWPTDRGFDSFYGVPYSDDMQPLPLVRGTTSLEADTDRDELTPRYTEEAVKLLNQTGKSPFFLYLAYSYPHDPARGSKAFRGKSNFGDVGDSIEEIDWSVGQLMNTLKTNGQLDNTVVIFTSDHGPWFQGNPGLVRGRKASTFEGGSRVPFLMRWKGHVPSGAVSQEWSNHLNLLPTLSAWCGLQKPKLPLDGVDSSALFLHGAPAPEKPVIYFSTVGNANIHCIRVGSWKLRVAQSDGQIYINDRPGSTTNYLLPHPELYNLDLDPTEAYDVAKKHPDVVARLQGELKSLIPTFPDDVIKAWQEMQGRVCSVTTPPGAVPRIVKGPLPSWAWEPENRRD</sequence>
<evidence type="ECO:0000256" key="2">
    <source>
        <dbReference type="ARBA" id="ARBA00022723"/>
    </source>
</evidence>
<dbReference type="PROSITE" id="PS00149">
    <property type="entry name" value="SULFATASE_2"/>
    <property type="match status" value="1"/>
</dbReference>
<dbReference type="PROSITE" id="PS51318">
    <property type="entry name" value="TAT"/>
    <property type="match status" value="1"/>
</dbReference>
<dbReference type="Gene3D" id="3.40.720.10">
    <property type="entry name" value="Alkaline Phosphatase, subunit A"/>
    <property type="match status" value="1"/>
</dbReference>
<comment type="similarity">
    <text evidence="1">Belongs to the sulfatase family.</text>
</comment>
<evidence type="ECO:0000313" key="7">
    <source>
        <dbReference type="EMBL" id="SDE91122.1"/>
    </source>
</evidence>
<dbReference type="GO" id="GO:0004065">
    <property type="term" value="F:arylsulfatase activity"/>
    <property type="evidence" value="ECO:0007669"/>
    <property type="project" value="TreeGrafter"/>
</dbReference>
<dbReference type="EMBL" id="LT629690">
    <property type="protein sequence ID" value="SDE91122.1"/>
    <property type="molecule type" value="Genomic_DNA"/>
</dbReference>
<dbReference type="PANTHER" id="PTHR42693">
    <property type="entry name" value="ARYLSULFATASE FAMILY MEMBER"/>
    <property type="match status" value="1"/>
</dbReference>
<keyword evidence="3" id="KW-0378">Hydrolase</keyword>
<evidence type="ECO:0000256" key="4">
    <source>
        <dbReference type="ARBA" id="ARBA00022837"/>
    </source>
</evidence>
<name>A0A1G7GSK2_9BACT</name>
<reference evidence="8" key="1">
    <citation type="submission" date="2016-10" db="EMBL/GenBank/DDBJ databases">
        <authorList>
            <person name="Varghese N."/>
            <person name="Submissions S."/>
        </authorList>
    </citation>
    <scope>NUCLEOTIDE SEQUENCE [LARGE SCALE GENOMIC DNA]</scope>
    <source>
        <strain evidence="8">GAS232</strain>
    </source>
</reference>
<keyword evidence="5" id="KW-0732">Signal</keyword>
<protein>
    <submittedName>
        <fullName evidence="7">Arylsulfatase</fullName>
    </submittedName>
</protein>
<dbReference type="InterPro" id="IPR050738">
    <property type="entry name" value="Sulfatase"/>
</dbReference>
<dbReference type="SUPFAM" id="SSF53649">
    <property type="entry name" value="Alkaline phosphatase-like"/>
    <property type="match status" value="1"/>
</dbReference>
<feature type="domain" description="Sulfatase N-terminal" evidence="6">
    <location>
        <begin position="61"/>
        <end position="351"/>
    </location>
</feature>
<evidence type="ECO:0000256" key="5">
    <source>
        <dbReference type="SAM" id="SignalP"/>
    </source>
</evidence>
<evidence type="ECO:0000256" key="3">
    <source>
        <dbReference type="ARBA" id="ARBA00022801"/>
    </source>
</evidence>
<dbReference type="PANTHER" id="PTHR42693:SF33">
    <property type="entry name" value="ARYLSULFATASE"/>
    <property type="match status" value="1"/>
</dbReference>
<dbReference type="AlphaFoldDB" id="A0A1G7GSK2"/>
<evidence type="ECO:0000313" key="8">
    <source>
        <dbReference type="Proteomes" id="UP000182427"/>
    </source>
</evidence>
<feature type="signal peptide" evidence="5">
    <location>
        <begin position="1"/>
        <end position="40"/>
    </location>
</feature>
<dbReference type="Proteomes" id="UP000182427">
    <property type="component" value="Chromosome I"/>
</dbReference>
<dbReference type="InterPro" id="IPR017850">
    <property type="entry name" value="Alkaline_phosphatase_core_sf"/>
</dbReference>
<evidence type="ECO:0000259" key="6">
    <source>
        <dbReference type="Pfam" id="PF00884"/>
    </source>
</evidence>
<proteinExistence type="inferred from homology"/>
<organism evidence="7 8">
    <name type="scientific">Terriglobus roseus</name>
    <dbReference type="NCBI Taxonomy" id="392734"/>
    <lineage>
        <taxon>Bacteria</taxon>
        <taxon>Pseudomonadati</taxon>
        <taxon>Acidobacteriota</taxon>
        <taxon>Terriglobia</taxon>
        <taxon>Terriglobales</taxon>
        <taxon>Acidobacteriaceae</taxon>
        <taxon>Terriglobus</taxon>
    </lineage>
</organism>
<dbReference type="InterPro" id="IPR000917">
    <property type="entry name" value="Sulfatase_N"/>
</dbReference>
<feature type="chain" id="PRO_5009241173" evidence="5">
    <location>
        <begin position="41"/>
        <end position="508"/>
    </location>
</feature>
<keyword evidence="4" id="KW-0106">Calcium</keyword>
<keyword evidence="8" id="KW-1185">Reference proteome</keyword>
<keyword evidence="2" id="KW-0479">Metal-binding</keyword>
<dbReference type="InterPro" id="IPR024607">
    <property type="entry name" value="Sulfatase_CS"/>
</dbReference>
<dbReference type="Gene3D" id="3.30.1120.10">
    <property type="match status" value="1"/>
</dbReference>
<dbReference type="InterPro" id="IPR006311">
    <property type="entry name" value="TAT_signal"/>
</dbReference>